<dbReference type="Pfam" id="PF00593">
    <property type="entry name" value="TonB_dep_Rec_b-barrel"/>
    <property type="match status" value="1"/>
</dbReference>
<keyword evidence="12 19" id="KW-0675">Receptor</keyword>
<gene>
    <name evidence="19" type="ORF">GR212_21380</name>
</gene>
<evidence type="ECO:0000256" key="13">
    <source>
        <dbReference type="ARBA" id="ARBA00023237"/>
    </source>
</evidence>
<evidence type="ECO:0000256" key="8">
    <source>
        <dbReference type="ARBA" id="ARBA00023004"/>
    </source>
</evidence>
<evidence type="ECO:0000256" key="15">
    <source>
        <dbReference type="RuleBase" id="RU003357"/>
    </source>
</evidence>
<keyword evidence="3 14" id="KW-0813">Transport</keyword>
<feature type="domain" description="TonB-dependent receptor plug" evidence="18">
    <location>
        <begin position="86"/>
        <end position="193"/>
    </location>
</feature>
<evidence type="ECO:0000256" key="9">
    <source>
        <dbReference type="ARBA" id="ARBA00023065"/>
    </source>
</evidence>
<dbReference type="FunFam" id="2.40.170.20:FF:000005">
    <property type="entry name" value="TonB-dependent siderophore receptor"/>
    <property type="match status" value="1"/>
</dbReference>
<dbReference type="InterPro" id="IPR039426">
    <property type="entry name" value="TonB-dep_rcpt-like"/>
</dbReference>
<comment type="similarity">
    <text evidence="2 14 15">Belongs to the TonB-dependent receptor family.</text>
</comment>
<evidence type="ECO:0000256" key="6">
    <source>
        <dbReference type="ARBA" id="ARBA00022692"/>
    </source>
</evidence>
<evidence type="ECO:0000313" key="19">
    <source>
        <dbReference type="EMBL" id="NEI72142.1"/>
    </source>
</evidence>
<dbReference type="Proteomes" id="UP000483035">
    <property type="component" value="Unassembled WGS sequence"/>
</dbReference>
<evidence type="ECO:0000259" key="18">
    <source>
        <dbReference type="Pfam" id="PF07715"/>
    </source>
</evidence>
<dbReference type="GO" id="GO:0015891">
    <property type="term" value="P:siderophore transport"/>
    <property type="evidence" value="ECO:0007669"/>
    <property type="project" value="InterPro"/>
</dbReference>
<evidence type="ECO:0000256" key="10">
    <source>
        <dbReference type="ARBA" id="ARBA00023077"/>
    </source>
</evidence>
<dbReference type="Pfam" id="PF07715">
    <property type="entry name" value="Plug"/>
    <property type="match status" value="1"/>
</dbReference>
<evidence type="ECO:0000256" key="14">
    <source>
        <dbReference type="PROSITE-ProRule" id="PRU01360"/>
    </source>
</evidence>
<dbReference type="PROSITE" id="PS52016">
    <property type="entry name" value="TONB_DEPENDENT_REC_3"/>
    <property type="match status" value="1"/>
</dbReference>
<evidence type="ECO:0000256" key="4">
    <source>
        <dbReference type="ARBA" id="ARBA00022452"/>
    </source>
</evidence>
<dbReference type="FunFam" id="2.170.130.10:FF:000001">
    <property type="entry name" value="Catecholate siderophore TonB-dependent receptor"/>
    <property type="match status" value="1"/>
</dbReference>
<keyword evidence="11 14" id="KW-0472">Membrane</keyword>
<organism evidence="19 20">
    <name type="scientific">Rhizobium lusitanum</name>
    <dbReference type="NCBI Taxonomy" id="293958"/>
    <lineage>
        <taxon>Bacteria</taxon>
        <taxon>Pseudomonadati</taxon>
        <taxon>Pseudomonadota</taxon>
        <taxon>Alphaproteobacteria</taxon>
        <taxon>Hyphomicrobiales</taxon>
        <taxon>Rhizobiaceae</taxon>
        <taxon>Rhizobium/Agrobacterium group</taxon>
        <taxon>Rhizobium</taxon>
    </lineage>
</organism>
<evidence type="ECO:0000259" key="17">
    <source>
        <dbReference type="Pfam" id="PF00593"/>
    </source>
</evidence>
<keyword evidence="5" id="KW-0410">Iron transport</keyword>
<dbReference type="RefSeq" id="WP_163989149.1">
    <property type="nucleotide sequence ID" value="NZ_WUEY01000010.1"/>
</dbReference>
<dbReference type="GO" id="GO:0015344">
    <property type="term" value="F:siderophore uptake transmembrane transporter activity"/>
    <property type="evidence" value="ECO:0007669"/>
    <property type="project" value="TreeGrafter"/>
</dbReference>
<keyword evidence="13 14" id="KW-0998">Cell outer membrane</keyword>
<evidence type="ECO:0000313" key="20">
    <source>
        <dbReference type="Proteomes" id="UP000483035"/>
    </source>
</evidence>
<dbReference type="InterPro" id="IPR000531">
    <property type="entry name" value="Beta-barrel_TonB"/>
</dbReference>
<name>A0A6L9UCX8_9HYPH</name>
<feature type="domain" description="TonB-dependent receptor-like beta-barrel" evidence="17">
    <location>
        <begin position="266"/>
        <end position="711"/>
    </location>
</feature>
<dbReference type="EMBL" id="WUEY01000010">
    <property type="protein sequence ID" value="NEI72142.1"/>
    <property type="molecule type" value="Genomic_DNA"/>
</dbReference>
<dbReference type="PANTHER" id="PTHR32552">
    <property type="entry name" value="FERRICHROME IRON RECEPTOR-RELATED"/>
    <property type="match status" value="1"/>
</dbReference>
<dbReference type="SUPFAM" id="SSF56935">
    <property type="entry name" value="Porins"/>
    <property type="match status" value="1"/>
</dbReference>
<keyword evidence="10 15" id="KW-0798">TonB box</keyword>
<evidence type="ECO:0000256" key="11">
    <source>
        <dbReference type="ARBA" id="ARBA00023136"/>
    </source>
</evidence>
<evidence type="ECO:0000256" key="3">
    <source>
        <dbReference type="ARBA" id="ARBA00022448"/>
    </source>
</evidence>
<dbReference type="Gene3D" id="2.40.170.20">
    <property type="entry name" value="TonB-dependent receptor, beta-barrel domain"/>
    <property type="match status" value="1"/>
</dbReference>
<protein>
    <submittedName>
        <fullName evidence="19">TonB-dependent siderophore receptor</fullName>
    </submittedName>
</protein>
<dbReference type="AlphaFoldDB" id="A0A6L9UCX8"/>
<dbReference type="PANTHER" id="PTHR32552:SF68">
    <property type="entry name" value="FERRICHROME OUTER MEMBRANE TRANSPORTER_PHAGE RECEPTOR"/>
    <property type="match status" value="1"/>
</dbReference>
<keyword evidence="4 14" id="KW-1134">Transmembrane beta strand</keyword>
<evidence type="ECO:0000256" key="5">
    <source>
        <dbReference type="ARBA" id="ARBA00022496"/>
    </source>
</evidence>
<evidence type="ECO:0000256" key="12">
    <source>
        <dbReference type="ARBA" id="ARBA00023170"/>
    </source>
</evidence>
<dbReference type="InterPro" id="IPR010105">
    <property type="entry name" value="TonB_sidphr_rcpt"/>
</dbReference>
<evidence type="ECO:0000256" key="2">
    <source>
        <dbReference type="ARBA" id="ARBA00009810"/>
    </source>
</evidence>
<feature type="region of interest" description="Disordered" evidence="16">
    <location>
        <begin position="1"/>
        <end position="23"/>
    </location>
</feature>
<sequence length="742" mass="80156">MSPLGSANPPAETATTVSRLSPKARRVAAGSNVAAEKAAAAGSQSAAGSGTTELAPIVLRGERGDGPVNGIVAHGTTTGSKTDTPINEVPQAVSVVTREQMNQQNPLSVGDSLRYTPGVFADSRVGGVLESVFLRGFGGYGVAATNPQFLDGLPLMTGTGYAAQVIDPSTLERVEVLRGPASVLYGQAAPGGIVNMVSKQPTDDPYHDVGIETGNRNRIQTSFDFGGPLTDDGVWSYRLNGLGRRTDEQFDFSKQQRIVLAPTLSWKPDEDTKLTIYGFYQNDPDNNFAGWLPAEGTLFPGPAGRIRRSFFLGDPNYDDYDRQQYMIGYNLEHRFSDALTVRQTLRYSHVDTSFKGFAINYYAPFGVTTGDLNRLAIWDQERLDGVAVDNQVEYRADAGPLQHVLLGGVSYQRTVDNNRSSGWGIVPAINYLSPVYDQPFDRPQLASHARQSTDQAGLYLQDQIRADRLVVTLGAREDWAFGDTQDRLTGSSQSQYDHAFSGRIGAVYLFDNGLTPYFSYSTSFQPTAGVDAGGEAYKPSKARQTEVGLRYQPIGGDASFTASLFDIHRTNISVTDPSNPLFYVQTGAARSRGVELEARVELTDELDLIGAFTYLDTVVEKDTDSSVIGNRLVGVPKQAASLWANYKFATGALEGLSLGGGIRYVGKSAGNNANTFYVPDATLFDAALGYDFGAAHPQMKGWRGAVNVSNLFDKTYVASCFSAGGCFYGNGRIVTASLHYQW</sequence>
<comment type="subcellular location">
    <subcellularLocation>
        <location evidence="1 14">Cell outer membrane</location>
        <topology evidence="1 14">Multi-pass membrane protein</topology>
    </subcellularLocation>
</comment>
<evidence type="ECO:0000256" key="7">
    <source>
        <dbReference type="ARBA" id="ARBA00022729"/>
    </source>
</evidence>
<keyword evidence="8" id="KW-0408">Iron</keyword>
<dbReference type="Gene3D" id="2.170.130.10">
    <property type="entry name" value="TonB-dependent receptor, plug domain"/>
    <property type="match status" value="1"/>
</dbReference>
<dbReference type="CDD" id="cd01347">
    <property type="entry name" value="ligand_gated_channel"/>
    <property type="match status" value="1"/>
</dbReference>
<keyword evidence="7" id="KW-0732">Signal</keyword>
<dbReference type="GO" id="GO:0038023">
    <property type="term" value="F:signaling receptor activity"/>
    <property type="evidence" value="ECO:0007669"/>
    <property type="project" value="InterPro"/>
</dbReference>
<dbReference type="InterPro" id="IPR037066">
    <property type="entry name" value="Plug_dom_sf"/>
</dbReference>
<proteinExistence type="inferred from homology"/>
<evidence type="ECO:0000256" key="1">
    <source>
        <dbReference type="ARBA" id="ARBA00004571"/>
    </source>
</evidence>
<keyword evidence="9" id="KW-0406">Ion transport</keyword>
<dbReference type="InterPro" id="IPR012910">
    <property type="entry name" value="Plug_dom"/>
</dbReference>
<evidence type="ECO:0000256" key="16">
    <source>
        <dbReference type="SAM" id="MobiDB-lite"/>
    </source>
</evidence>
<dbReference type="GO" id="GO:0009279">
    <property type="term" value="C:cell outer membrane"/>
    <property type="evidence" value="ECO:0007669"/>
    <property type="project" value="UniProtKB-SubCell"/>
</dbReference>
<keyword evidence="6 14" id="KW-0812">Transmembrane</keyword>
<comment type="caution">
    <text evidence="19">The sequence shown here is derived from an EMBL/GenBank/DDBJ whole genome shotgun (WGS) entry which is preliminary data.</text>
</comment>
<accession>A0A6L9UCX8</accession>
<dbReference type="InterPro" id="IPR036942">
    <property type="entry name" value="Beta-barrel_TonB_sf"/>
</dbReference>
<dbReference type="NCBIfam" id="TIGR01783">
    <property type="entry name" value="TonB-siderophor"/>
    <property type="match status" value="1"/>
</dbReference>
<reference evidence="19 20" key="1">
    <citation type="submission" date="2019-12" db="EMBL/GenBank/DDBJ databases">
        <title>Rhizobium genotypes associated with high levels of biological nitrogen fixation by grain legumes in a temperate-maritime cropping system.</title>
        <authorList>
            <person name="Maluk M."/>
            <person name="Francesc Ferrando Molina F."/>
            <person name="Lopez Del Egido L."/>
            <person name="Lafos M."/>
            <person name="Langarica-Fuentes A."/>
            <person name="Gebre Yohannes G."/>
            <person name="Young M.W."/>
            <person name="Martin P."/>
            <person name="Gantlett R."/>
            <person name="Kenicer G."/>
            <person name="Hawes C."/>
            <person name="Begg G.S."/>
            <person name="Quilliam R.S."/>
            <person name="Squire G.R."/>
            <person name="Poole P.S."/>
            <person name="Young P.W."/>
            <person name="Iannetta P.M."/>
            <person name="James E.K."/>
        </authorList>
    </citation>
    <scope>NUCLEOTIDE SEQUENCE [LARGE SCALE GENOMIC DNA]</scope>
    <source>
        <strain evidence="19 20">JHI1118</strain>
    </source>
</reference>